<evidence type="ECO:0000313" key="2">
    <source>
        <dbReference type="EMBL" id="ADU13832.1"/>
    </source>
</evidence>
<dbReference type="CDD" id="cd00093">
    <property type="entry name" value="HTH_XRE"/>
    <property type="match status" value="1"/>
</dbReference>
<dbReference type="EMBL" id="CP002395">
    <property type="protein sequence ID" value="ADU13832.1"/>
    <property type="molecule type" value="Genomic_DNA"/>
</dbReference>
<dbReference type="GO" id="GO:0003677">
    <property type="term" value="F:DNA binding"/>
    <property type="evidence" value="ECO:0007669"/>
    <property type="project" value="InterPro"/>
</dbReference>
<keyword evidence="3" id="KW-1185">Reference proteome</keyword>
<feature type="domain" description="HTH cro/C1-type" evidence="1">
    <location>
        <begin position="17"/>
        <end position="81"/>
    </location>
</feature>
<dbReference type="Proteomes" id="UP000001492">
    <property type="component" value="Chromosome 1"/>
</dbReference>
<protein>
    <submittedName>
        <fullName evidence="2">Helix-turn-helix domain protein</fullName>
    </submittedName>
</protein>
<dbReference type="eggNOG" id="COG1396">
    <property type="taxonomic scope" value="Bacteria"/>
</dbReference>
<dbReference type="PROSITE" id="PS50943">
    <property type="entry name" value="HTH_CROC1"/>
    <property type="match status" value="1"/>
</dbReference>
<dbReference type="KEGG" id="aex:Astex_2174"/>
<dbReference type="Pfam" id="PF13560">
    <property type="entry name" value="HTH_31"/>
    <property type="match status" value="1"/>
</dbReference>
<name>E8RM81_ASTEC</name>
<proteinExistence type="predicted"/>
<evidence type="ECO:0000313" key="3">
    <source>
        <dbReference type="Proteomes" id="UP000001492"/>
    </source>
</evidence>
<organism evidence="2 3">
    <name type="scientific">Asticcacaulis excentricus (strain ATCC 15261 / DSM 4724 / KCTC 12464 / NCIMB 9791 / VKM B-1370 / CB 48)</name>
    <dbReference type="NCBI Taxonomy" id="573065"/>
    <lineage>
        <taxon>Bacteria</taxon>
        <taxon>Pseudomonadati</taxon>
        <taxon>Pseudomonadota</taxon>
        <taxon>Alphaproteobacteria</taxon>
        <taxon>Caulobacterales</taxon>
        <taxon>Caulobacteraceae</taxon>
        <taxon>Asticcacaulis</taxon>
    </lineage>
</organism>
<reference evidence="3" key="1">
    <citation type="submission" date="2010-12" db="EMBL/GenBank/DDBJ databases">
        <title>Complete sequence of chromosome 1 of Asticcacaulis excentricus CB 48.</title>
        <authorList>
            <consortium name="US DOE Joint Genome Institute"/>
            <person name="Lucas S."/>
            <person name="Copeland A."/>
            <person name="Lapidus A."/>
            <person name="Cheng J.-F."/>
            <person name="Bruce D."/>
            <person name="Goodwin L."/>
            <person name="Pitluck S."/>
            <person name="Teshima H."/>
            <person name="Davenport K."/>
            <person name="Detter J.C."/>
            <person name="Han C."/>
            <person name="Tapia R."/>
            <person name="Land M."/>
            <person name="Hauser L."/>
            <person name="Jeffries C."/>
            <person name="Kyrpides N."/>
            <person name="Ivanova N."/>
            <person name="Ovchinnikova G."/>
            <person name="Brun Y.V."/>
            <person name="Woyke T."/>
        </authorList>
    </citation>
    <scope>NUCLEOTIDE SEQUENCE [LARGE SCALE GENOMIC DNA]</scope>
    <source>
        <strain evidence="3">ATCC 15261 / DSM 4724 / KCTC 12464 / NCIMB 9791 / VKM B-1370 / CB 48</strain>
    </source>
</reference>
<dbReference type="HOGENOM" id="CLU_1648670_0_0_5"/>
<accession>E8RM81</accession>
<dbReference type="InterPro" id="IPR001387">
    <property type="entry name" value="Cro/C1-type_HTH"/>
</dbReference>
<dbReference type="AlphaFoldDB" id="E8RM81"/>
<dbReference type="STRING" id="573065.Astex_2174"/>
<dbReference type="SUPFAM" id="SSF47413">
    <property type="entry name" value="lambda repressor-like DNA-binding domains"/>
    <property type="match status" value="1"/>
</dbReference>
<dbReference type="RefSeq" id="WP_013479660.1">
    <property type="nucleotide sequence ID" value="NC_014816.1"/>
</dbReference>
<dbReference type="InterPro" id="IPR010982">
    <property type="entry name" value="Lambda_DNA-bd_dom_sf"/>
</dbReference>
<evidence type="ECO:0000259" key="1">
    <source>
        <dbReference type="PROSITE" id="PS50943"/>
    </source>
</evidence>
<gene>
    <name evidence="2" type="ordered locus">Astex_2174</name>
</gene>
<dbReference type="Gene3D" id="1.10.260.40">
    <property type="entry name" value="lambda repressor-like DNA-binding domains"/>
    <property type="match status" value="1"/>
</dbReference>
<sequence>MGSPKAKLALERLGQDIRNARLRRRITVADLALRSGTSPSSIARLEQGDPSVAIGTHADVLVVLGLLGRLSDLIDIRKDDLGLALTVVQGPRRGRSFATRLKIRRLRLRKTRIGGISHTLTGSPSDVKFCRSGCAWRRPDIGGPVAFPPYRAPPILDLRL</sequence>